<dbReference type="Proteomes" id="UP000191806">
    <property type="component" value="Plasmid pJM1A"/>
</dbReference>
<evidence type="ECO:0008006" key="4">
    <source>
        <dbReference type="Google" id="ProtNLM"/>
    </source>
</evidence>
<proteinExistence type="predicted"/>
<evidence type="ECO:0000313" key="2">
    <source>
        <dbReference type="EMBL" id="ARE27163.1"/>
    </source>
</evidence>
<feature type="transmembrane region" description="Helical" evidence="1">
    <location>
        <begin position="251"/>
        <end position="270"/>
    </location>
</feature>
<reference evidence="2 3" key="1">
    <citation type="journal article" date="2017" name="BMC Genomics">
        <title>Comparative and functional genomics of the Lactococcus lactis taxon; insights into evolution and niche adaptation.</title>
        <authorList>
            <person name="Kelleher P."/>
            <person name="Bottacini F."/>
            <person name="Mahony J."/>
            <person name="Kilcawley K.N."/>
            <person name="van Sinderen D."/>
        </authorList>
    </citation>
    <scope>NUCLEOTIDE SEQUENCE [LARGE SCALE GENOMIC DNA]</scope>
    <source>
        <strain evidence="2 3">JM1</strain>
        <plasmid evidence="3">pmpjm1</plasmid>
    </source>
</reference>
<dbReference type="EMBL" id="CP016746">
    <property type="protein sequence ID" value="ARE27163.1"/>
    <property type="molecule type" value="Genomic_DNA"/>
</dbReference>
<evidence type="ECO:0000256" key="1">
    <source>
        <dbReference type="SAM" id="Phobius"/>
    </source>
</evidence>
<feature type="transmembrane region" description="Helical" evidence="1">
    <location>
        <begin position="207"/>
        <end position="231"/>
    </location>
</feature>
<geneLocation type="plasmid" evidence="3">
    <name>pmpjm1</name>
</geneLocation>
<feature type="transmembrane region" description="Helical" evidence="1">
    <location>
        <begin position="29"/>
        <end position="45"/>
    </location>
</feature>
<dbReference type="AlphaFoldDB" id="A0A1V0PD32"/>
<keyword evidence="1" id="KW-1133">Transmembrane helix</keyword>
<sequence>MTKNYNLTELRALSSAYGKKEKQVKFSKFIAMPAIISSGLCYVYLTPIFPLKSKKDVILLLLGVFFGALGAFFGWKRILPQIVEREYQRNQFVEKNRFVNTLTQLMADKQRSVWSSLCAVSKRVDGQFKEDLEILISRLRNADEKEARASFAAFASRYEDDVFFSQYVDELCTAHLEGRGNLGTLQGLKDNHNLIKLKQEEFYSQKASYVFSSFVAFGIITGIVLSLHTLPSIGEAYPKIFSHNIVGWVDFGLYYLIMIWVFNRLAMGYFDDSVLQMKK</sequence>
<accession>A0A1V0PD32</accession>
<organism evidence="2 3">
    <name type="scientific">Lactococcus lactis subsp. cremoris</name>
    <name type="common">Streptococcus cremoris</name>
    <dbReference type="NCBI Taxonomy" id="1359"/>
    <lineage>
        <taxon>Bacteria</taxon>
        <taxon>Bacillati</taxon>
        <taxon>Bacillota</taxon>
        <taxon>Bacilli</taxon>
        <taxon>Lactobacillales</taxon>
        <taxon>Streptococcaceae</taxon>
        <taxon>Lactococcus</taxon>
    </lineage>
</organism>
<evidence type="ECO:0000313" key="3">
    <source>
        <dbReference type="Proteomes" id="UP000191806"/>
    </source>
</evidence>
<keyword evidence="2" id="KW-0614">Plasmid</keyword>
<protein>
    <recommendedName>
        <fullName evidence="4">Type II secretion system protein GspF domain-containing protein</fullName>
    </recommendedName>
</protein>
<dbReference type="RefSeq" id="WP_063280583.1">
    <property type="nucleotide sequence ID" value="NZ_CP016746.2"/>
</dbReference>
<feature type="transmembrane region" description="Helical" evidence="1">
    <location>
        <begin position="57"/>
        <end position="75"/>
    </location>
</feature>
<name>A0A1V0PD32_LACLC</name>
<gene>
    <name evidence="2" type="ORF">LLJM1_04095</name>
</gene>
<keyword evidence="1" id="KW-0472">Membrane</keyword>
<keyword evidence="1" id="KW-0812">Transmembrane</keyword>